<dbReference type="EMBL" id="QUMU01000008">
    <property type="protein sequence ID" value="REG28640.1"/>
    <property type="molecule type" value="Genomic_DNA"/>
</dbReference>
<dbReference type="KEGG" id="age:AA314_04059"/>
<dbReference type="EMBL" id="CP011509">
    <property type="protein sequence ID" value="AKJ02433.1"/>
    <property type="molecule type" value="Genomic_DNA"/>
</dbReference>
<name>A0AAC8Q7G1_9BACT</name>
<gene>
    <name evidence="2" type="ORF">AA314_04059</name>
    <name evidence="3" type="ORF">ATI61_108177</name>
</gene>
<reference evidence="2 4" key="1">
    <citation type="submission" date="2015-05" db="EMBL/GenBank/DDBJ databases">
        <title>Genome assembly of Archangium gephyra DSM 2261.</title>
        <authorList>
            <person name="Sharma G."/>
            <person name="Subramanian S."/>
        </authorList>
    </citation>
    <scope>NUCLEOTIDE SEQUENCE [LARGE SCALE GENOMIC DNA]</scope>
    <source>
        <strain evidence="2 4">DSM 2261</strain>
    </source>
</reference>
<evidence type="ECO:0000313" key="4">
    <source>
        <dbReference type="Proteomes" id="UP000035579"/>
    </source>
</evidence>
<evidence type="ECO:0000313" key="2">
    <source>
        <dbReference type="EMBL" id="AKJ02433.1"/>
    </source>
</evidence>
<dbReference type="Proteomes" id="UP000035579">
    <property type="component" value="Chromosome"/>
</dbReference>
<evidence type="ECO:0000256" key="1">
    <source>
        <dbReference type="SAM" id="MobiDB-lite"/>
    </source>
</evidence>
<proteinExistence type="predicted"/>
<organism evidence="2 4">
    <name type="scientific">Archangium gephyra</name>
    <dbReference type="NCBI Taxonomy" id="48"/>
    <lineage>
        <taxon>Bacteria</taxon>
        <taxon>Pseudomonadati</taxon>
        <taxon>Myxococcota</taxon>
        <taxon>Myxococcia</taxon>
        <taxon>Myxococcales</taxon>
        <taxon>Cystobacterineae</taxon>
        <taxon>Archangiaceae</taxon>
        <taxon>Archangium</taxon>
    </lineage>
</organism>
<evidence type="ECO:0000313" key="5">
    <source>
        <dbReference type="Proteomes" id="UP000256345"/>
    </source>
</evidence>
<dbReference type="AlphaFoldDB" id="A0AAC8Q7G1"/>
<evidence type="ECO:0000313" key="3">
    <source>
        <dbReference type="EMBL" id="REG28640.1"/>
    </source>
</evidence>
<keyword evidence="5" id="KW-1185">Reference proteome</keyword>
<reference evidence="3 5" key="2">
    <citation type="submission" date="2018-08" db="EMBL/GenBank/DDBJ databases">
        <title>Genomic Encyclopedia of Archaeal and Bacterial Type Strains, Phase II (KMG-II): from individual species to whole genera.</title>
        <authorList>
            <person name="Goeker M."/>
        </authorList>
    </citation>
    <scope>NUCLEOTIDE SEQUENCE [LARGE SCALE GENOMIC DNA]</scope>
    <source>
        <strain evidence="3 5">DSM 2261</strain>
    </source>
</reference>
<dbReference type="Proteomes" id="UP000256345">
    <property type="component" value="Unassembled WGS sequence"/>
</dbReference>
<protein>
    <submittedName>
        <fullName evidence="2">Uncharacterized protein</fullName>
    </submittedName>
</protein>
<feature type="region of interest" description="Disordered" evidence="1">
    <location>
        <begin position="377"/>
        <end position="400"/>
    </location>
</feature>
<accession>A0AAC8Q7G1</accession>
<sequence length="400" mass="44326">MKTRLTAAVPVKQVGVMAELAFLEPRPELVHLCSIAVMGNTPGLTPEAVEYALPGLSAAARNNLVRWCRYLGLCDDGGALTARGREVAAGGHVPLPEEGSYRLWVAEHPVCGTRPLHVERVLDTSDRRFDDLTDFPFPGLVGKTQAWPSLIDSKRVVVFRRLLEEGNRQASRIEGSSACELHWDLDFLQDTNRWTLQGSLRTKERNESLQHAGESVAGLDLPSLFGQWIAAEAGARRQWDATARRLLVPFDGLDDQAQESFLTDVSFPRVRVPGFGEFSRVTVRGVPLGPLDAGVARQWALARWRRRVAREEGYLSRARVRNLFEEVVHETPLAPHAPVIPSHAECLKDQDQELTRATYWRLAAPVDLAPTPVEPALLESAQVSSESPARPAPRRVRLSS</sequence>
<dbReference type="RefSeq" id="WP_047856750.1">
    <property type="nucleotide sequence ID" value="NZ_CP011509.1"/>
</dbReference>